<organism evidence="8 9">
    <name type="scientific">Petrolisthes manimaculis</name>
    <dbReference type="NCBI Taxonomy" id="1843537"/>
    <lineage>
        <taxon>Eukaryota</taxon>
        <taxon>Metazoa</taxon>
        <taxon>Ecdysozoa</taxon>
        <taxon>Arthropoda</taxon>
        <taxon>Crustacea</taxon>
        <taxon>Multicrustacea</taxon>
        <taxon>Malacostraca</taxon>
        <taxon>Eumalacostraca</taxon>
        <taxon>Eucarida</taxon>
        <taxon>Decapoda</taxon>
        <taxon>Pleocyemata</taxon>
        <taxon>Anomura</taxon>
        <taxon>Galatheoidea</taxon>
        <taxon>Porcellanidae</taxon>
        <taxon>Petrolisthes</taxon>
    </lineage>
</organism>
<feature type="transmembrane region" description="Helical" evidence="6">
    <location>
        <begin position="12"/>
        <end position="34"/>
    </location>
</feature>
<comment type="similarity">
    <text evidence="5">Belongs to the TMEM179 family.</text>
</comment>
<evidence type="ECO:0000313" key="8">
    <source>
        <dbReference type="EMBL" id="KAK4328971.1"/>
    </source>
</evidence>
<evidence type="ECO:0000313" key="9">
    <source>
        <dbReference type="Proteomes" id="UP001292094"/>
    </source>
</evidence>
<keyword evidence="9" id="KW-1185">Reference proteome</keyword>
<dbReference type="InterPro" id="IPR059010">
    <property type="entry name" value="TMEM179-179B"/>
</dbReference>
<dbReference type="PANTHER" id="PTHR31872">
    <property type="entry name" value="TRANSMEMBRANE PROTEIN 179"/>
    <property type="match status" value="1"/>
</dbReference>
<evidence type="ECO:0000256" key="1">
    <source>
        <dbReference type="ARBA" id="ARBA00004141"/>
    </source>
</evidence>
<dbReference type="AlphaFoldDB" id="A0AAE1UQ47"/>
<dbReference type="PANTHER" id="PTHR31872:SF4">
    <property type="entry name" value="TRANSMEMBRANE PROTEIN 179"/>
    <property type="match status" value="1"/>
</dbReference>
<keyword evidence="2 6" id="KW-0812">Transmembrane</keyword>
<evidence type="ECO:0000256" key="6">
    <source>
        <dbReference type="SAM" id="Phobius"/>
    </source>
</evidence>
<accession>A0AAE1UQ47</accession>
<comment type="caution">
    <text evidence="8">The sequence shown here is derived from an EMBL/GenBank/DDBJ whole genome shotgun (WGS) entry which is preliminary data.</text>
</comment>
<dbReference type="Pfam" id="PF26158">
    <property type="entry name" value="Claudin_TMEM179-179B"/>
    <property type="match status" value="1"/>
</dbReference>
<evidence type="ECO:0000256" key="5">
    <source>
        <dbReference type="ARBA" id="ARBA00093776"/>
    </source>
</evidence>
<feature type="transmembrane region" description="Helical" evidence="6">
    <location>
        <begin position="54"/>
        <end position="81"/>
    </location>
</feature>
<protein>
    <recommendedName>
        <fullName evidence="10">Transmembrane protein 179</fullName>
    </recommendedName>
</protein>
<reference evidence="8" key="1">
    <citation type="submission" date="2023-11" db="EMBL/GenBank/DDBJ databases">
        <title>Genome assemblies of two species of porcelain crab, Petrolisthes cinctipes and Petrolisthes manimaculis (Anomura: Porcellanidae).</title>
        <authorList>
            <person name="Angst P."/>
        </authorList>
    </citation>
    <scope>NUCLEOTIDE SEQUENCE</scope>
    <source>
        <strain evidence="8">PB745_02</strain>
        <tissue evidence="8">Gill</tissue>
    </source>
</reference>
<sequence length="222" mass="25050">MGLNNVLVLSQVTTYILTLLLAFCIIIPISFHLIDFKGHCLLFSNGTWRESDGQLVVTWASVGFCDYNLVWASISLFIALIQTYRFAAQLCRGTESTFLSAFLDVVLSLMMSVAALAGALIVTMGYQTWCDAIMMRFEACEDATSNNIDKQDDIDTRMFYTQLGTAQFGAWTSWVCWVGLSMFAMLKLCKYHQQENIRVSMARERARLVRERHSPLSEGGVF</sequence>
<dbReference type="InterPro" id="IPR029673">
    <property type="entry name" value="TMEM179"/>
</dbReference>
<evidence type="ECO:0000256" key="4">
    <source>
        <dbReference type="ARBA" id="ARBA00023136"/>
    </source>
</evidence>
<feature type="transmembrane region" description="Helical" evidence="6">
    <location>
        <begin position="102"/>
        <end position="126"/>
    </location>
</feature>
<comment type="subcellular location">
    <subcellularLocation>
        <location evidence="1">Membrane</location>
        <topology evidence="1">Multi-pass membrane protein</topology>
    </subcellularLocation>
</comment>
<evidence type="ECO:0008006" key="10">
    <source>
        <dbReference type="Google" id="ProtNLM"/>
    </source>
</evidence>
<feature type="transmembrane region" description="Helical" evidence="6">
    <location>
        <begin position="168"/>
        <end position="188"/>
    </location>
</feature>
<evidence type="ECO:0000256" key="2">
    <source>
        <dbReference type="ARBA" id="ARBA00022692"/>
    </source>
</evidence>
<proteinExistence type="inferred from homology"/>
<gene>
    <name evidence="8" type="ORF">Pmani_000640</name>
    <name evidence="7" type="ORF">Pmani_002672</name>
</gene>
<evidence type="ECO:0000256" key="3">
    <source>
        <dbReference type="ARBA" id="ARBA00022989"/>
    </source>
</evidence>
<dbReference type="Proteomes" id="UP001292094">
    <property type="component" value="Unassembled WGS sequence"/>
</dbReference>
<evidence type="ECO:0000313" key="7">
    <source>
        <dbReference type="EMBL" id="KAK4326841.1"/>
    </source>
</evidence>
<name>A0AAE1UQ47_9EUCA</name>
<keyword evidence="3 6" id="KW-1133">Transmembrane helix</keyword>
<dbReference type="EMBL" id="JAWZYT010000193">
    <property type="protein sequence ID" value="KAK4326841.1"/>
    <property type="molecule type" value="Genomic_DNA"/>
</dbReference>
<keyword evidence="4 6" id="KW-0472">Membrane</keyword>
<dbReference type="EMBL" id="JAWZYT010000046">
    <property type="protein sequence ID" value="KAK4328971.1"/>
    <property type="molecule type" value="Genomic_DNA"/>
</dbReference>